<evidence type="ECO:0008006" key="4">
    <source>
        <dbReference type="Google" id="ProtNLM"/>
    </source>
</evidence>
<gene>
    <name evidence="2" type="ORF">NBT09_05170</name>
</gene>
<name>A0ABY4TYH6_RICCR</name>
<proteinExistence type="predicted"/>
<sequence>MVRCINEDIILQIIRDKNLLGKKQATSLKAMIEEAIIDNEIMIDILYENRILPLISNISYIKIYHYSYIQAYVVNGYCIYEDVHGNTITAINDLKILFSNNNIFRSIMLIKKYYFYKLLETNFAHLTSIKAKYALEFKVRPIIAKNINYTNKIIIFFVVFIATLIYLPVLLHVANNISYCLPNILKSLLFIRAVRASPSVGLHGLKSVFGVIPWFDHGIQKIIKNTNISIFNWIPRSSRGMTEVESLHKTK</sequence>
<keyword evidence="1" id="KW-0812">Transmembrane</keyword>
<dbReference type="Proteomes" id="UP001056268">
    <property type="component" value="Chromosome"/>
</dbReference>
<keyword evidence="1" id="KW-0472">Membrane</keyword>
<evidence type="ECO:0000313" key="3">
    <source>
        <dbReference type="Proteomes" id="UP001056268"/>
    </source>
</evidence>
<dbReference type="RefSeq" id="WP_232218580.1">
    <property type="nucleotide sequence ID" value="NZ_CP010969.1"/>
</dbReference>
<keyword evidence="3" id="KW-1185">Reference proteome</keyword>
<protein>
    <recommendedName>
        <fullName evidence="4">Acyl-[acyl-carrier-protein]--UDP-N-acetylglucosamine O-acyltransferase</fullName>
    </recommendedName>
</protein>
<evidence type="ECO:0000313" key="2">
    <source>
        <dbReference type="EMBL" id="URW77403.1"/>
    </source>
</evidence>
<keyword evidence="1" id="KW-1133">Transmembrane helix</keyword>
<dbReference type="EMBL" id="CP098324">
    <property type="protein sequence ID" value="URW77403.1"/>
    <property type="molecule type" value="Genomic_DNA"/>
</dbReference>
<organism evidence="2 3">
    <name type="scientific">Rickettsia conorii subsp. raoultii</name>
    <dbReference type="NCBI Taxonomy" id="369822"/>
    <lineage>
        <taxon>Bacteria</taxon>
        <taxon>Pseudomonadati</taxon>
        <taxon>Pseudomonadota</taxon>
        <taxon>Alphaproteobacteria</taxon>
        <taxon>Rickettsiales</taxon>
        <taxon>Rickettsiaceae</taxon>
        <taxon>Rickettsieae</taxon>
        <taxon>Rickettsia</taxon>
        <taxon>spotted fever group</taxon>
    </lineage>
</organism>
<reference evidence="2" key="1">
    <citation type="submission" date="2022-05" db="EMBL/GenBank/DDBJ databases">
        <title>Tracking Rickettsia raoultii infection dynamics in vivo by bioorthogonal metabolic labeling.</title>
        <authorList>
            <person name="Zhu D.-Y."/>
            <person name="Jia N."/>
            <person name="Li C."/>
            <person name="Zhang M.-Z."/>
            <person name="Liu H.-B."/>
            <person name="Cao W.-C."/>
        </authorList>
    </citation>
    <scope>NUCLEOTIDE SEQUENCE</scope>
    <source>
        <strain evidence="2">BIME</strain>
    </source>
</reference>
<feature type="transmembrane region" description="Helical" evidence="1">
    <location>
        <begin position="153"/>
        <end position="174"/>
    </location>
</feature>
<accession>A0ABY4TYH6</accession>
<evidence type="ECO:0000256" key="1">
    <source>
        <dbReference type="SAM" id="Phobius"/>
    </source>
</evidence>